<dbReference type="PROSITE" id="PS50920">
    <property type="entry name" value="SOLCAR"/>
    <property type="match status" value="3"/>
</dbReference>
<feature type="repeat" description="Solcar" evidence="8">
    <location>
        <begin position="116"/>
        <end position="204"/>
    </location>
</feature>
<evidence type="ECO:0000256" key="1">
    <source>
        <dbReference type="ARBA" id="ARBA00004141"/>
    </source>
</evidence>
<gene>
    <name evidence="11" type="ORF">Cni_G02204</name>
</gene>
<reference evidence="11 12" key="1">
    <citation type="submission" date="2023-10" db="EMBL/GenBank/DDBJ databases">
        <title>Chromosome-scale genome assembly provides insights into flower coloration mechanisms of Canna indica.</title>
        <authorList>
            <person name="Li C."/>
        </authorList>
    </citation>
    <scope>NUCLEOTIDE SEQUENCE [LARGE SCALE GENOMIC DNA]</scope>
    <source>
        <tissue evidence="11">Flower</tissue>
    </source>
</reference>
<keyword evidence="12" id="KW-1185">Reference proteome</keyword>
<keyword evidence="7 8" id="KW-0472">Membrane</keyword>
<dbReference type="Pfam" id="PF00153">
    <property type="entry name" value="Mito_carr"/>
    <property type="match status" value="3"/>
</dbReference>
<keyword evidence="5" id="KW-0677">Repeat</keyword>
<dbReference type="GO" id="GO:0051724">
    <property type="term" value="F:NAD transmembrane transporter activity"/>
    <property type="evidence" value="ECO:0007669"/>
    <property type="project" value="UniProtKB-ARBA"/>
</dbReference>
<feature type="repeat" description="Solcar" evidence="8">
    <location>
        <begin position="216"/>
        <end position="306"/>
    </location>
</feature>
<dbReference type="InterPro" id="IPR023395">
    <property type="entry name" value="MCP_dom_sf"/>
</dbReference>
<evidence type="ECO:0000256" key="7">
    <source>
        <dbReference type="ARBA" id="ARBA00023136"/>
    </source>
</evidence>
<dbReference type="SUPFAM" id="SSF103506">
    <property type="entry name" value="Mitochondrial carrier"/>
    <property type="match status" value="1"/>
</dbReference>
<keyword evidence="6 10" id="KW-1133">Transmembrane helix</keyword>
<dbReference type="Proteomes" id="UP001327560">
    <property type="component" value="Chromosome 1"/>
</dbReference>
<evidence type="ECO:0000256" key="4">
    <source>
        <dbReference type="ARBA" id="ARBA00022692"/>
    </source>
</evidence>
<keyword evidence="3 9" id="KW-0813">Transport</keyword>
<evidence type="ECO:0000256" key="5">
    <source>
        <dbReference type="ARBA" id="ARBA00022737"/>
    </source>
</evidence>
<dbReference type="PRINTS" id="PR00926">
    <property type="entry name" value="MITOCARRIER"/>
</dbReference>
<evidence type="ECO:0000256" key="9">
    <source>
        <dbReference type="RuleBase" id="RU000488"/>
    </source>
</evidence>
<name>A0AAQ3JRR2_9LILI</name>
<evidence type="ECO:0000256" key="6">
    <source>
        <dbReference type="ARBA" id="ARBA00022989"/>
    </source>
</evidence>
<dbReference type="InterPro" id="IPR044712">
    <property type="entry name" value="SLC25A32-like"/>
</dbReference>
<organism evidence="11 12">
    <name type="scientific">Canna indica</name>
    <name type="common">Indian-shot</name>
    <dbReference type="NCBI Taxonomy" id="4628"/>
    <lineage>
        <taxon>Eukaryota</taxon>
        <taxon>Viridiplantae</taxon>
        <taxon>Streptophyta</taxon>
        <taxon>Embryophyta</taxon>
        <taxon>Tracheophyta</taxon>
        <taxon>Spermatophyta</taxon>
        <taxon>Magnoliopsida</taxon>
        <taxon>Liliopsida</taxon>
        <taxon>Zingiberales</taxon>
        <taxon>Cannaceae</taxon>
        <taxon>Canna</taxon>
    </lineage>
</organism>
<evidence type="ECO:0000256" key="3">
    <source>
        <dbReference type="ARBA" id="ARBA00022448"/>
    </source>
</evidence>
<accession>A0AAQ3JRR2</accession>
<dbReference type="GO" id="GO:0016020">
    <property type="term" value="C:membrane"/>
    <property type="evidence" value="ECO:0007669"/>
    <property type="project" value="UniProtKB-SubCell"/>
</dbReference>
<evidence type="ECO:0000256" key="8">
    <source>
        <dbReference type="PROSITE-ProRule" id="PRU00282"/>
    </source>
</evidence>
<dbReference type="InterPro" id="IPR002067">
    <property type="entry name" value="MCP"/>
</dbReference>
<comment type="subcellular location">
    <subcellularLocation>
        <location evidence="1">Membrane</location>
        <topology evidence="1">Multi-pass membrane protein</topology>
    </subcellularLocation>
</comment>
<evidence type="ECO:0000256" key="2">
    <source>
        <dbReference type="ARBA" id="ARBA00006375"/>
    </source>
</evidence>
<dbReference type="AlphaFoldDB" id="A0AAQ3JRR2"/>
<feature type="transmembrane region" description="Helical" evidence="10">
    <location>
        <begin position="17"/>
        <end position="37"/>
    </location>
</feature>
<evidence type="ECO:0000256" key="10">
    <source>
        <dbReference type="SAM" id="Phobius"/>
    </source>
</evidence>
<dbReference type="InterPro" id="IPR018108">
    <property type="entry name" value="MCP_transmembrane"/>
</dbReference>
<feature type="repeat" description="Solcar" evidence="8">
    <location>
        <begin position="11"/>
        <end position="103"/>
    </location>
</feature>
<dbReference type="EMBL" id="CP136890">
    <property type="protein sequence ID" value="WOK93506.1"/>
    <property type="molecule type" value="Genomic_DNA"/>
</dbReference>
<dbReference type="FunFam" id="1.50.40.10:FF:000081">
    <property type="entry name" value="NAD+ transporter"/>
    <property type="match status" value="1"/>
</dbReference>
<evidence type="ECO:0000313" key="11">
    <source>
        <dbReference type="EMBL" id="WOK93506.1"/>
    </source>
</evidence>
<proteinExistence type="inferred from homology"/>
<dbReference type="FunFam" id="1.50.40.10:FF:000105">
    <property type="entry name" value="Nicotinamide adenine dinucleotide transporter 1, chloroplastic"/>
    <property type="match status" value="1"/>
</dbReference>
<protein>
    <submittedName>
        <fullName evidence="11">Nicotinamide adenine dinucleotide transporter 1, chloroplastic-like</fullName>
    </submittedName>
</protein>
<sequence length="312" mass="34053">MPEEFHHPTSRDLLCNAFAGASAGMIAATFVCPLDVIKTRLQVHGLPNIATSSFRGSIIFSSLQEIVRKEGFRGMYHGLSPTILALLPNWAVYFTVYNKLKSLLHSHDAVGTDNQLSIGANIIAASGAGAATTFVTNPLWVVKTRLQTQMMKPAVIPYRGIISALRRISHEEGIRGLYSGLLPALAGISHVAIQFPVYENMKTYLANRDNITVDSLSAGSVAIASSLSKVLASTMTYPHEVVRSKLQEQGHYRNSPAHYAGGLDCFKKIFQKDGISGLYRGYGTNLVRTTPAAVITFTSYEMIQRFFSSIHS</sequence>
<dbReference type="PANTHER" id="PTHR45683">
    <property type="entry name" value="MITOCHONDRIAL NICOTINAMIDE ADENINE DINUCLEOTIDE TRANSPORTER 1-RELATED-RELATED"/>
    <property type="match status" value="1"/>
</dbReference>
<evidence type="ECO:0000313" key="12">
    <source>
        <dbReference type="Proteomes" id="UP001327560"/>
    </source>
</evidence>
<dbReference type="Gene3D" id="1.50.40.10">
    <property type="entry name" value="Mitochondrial carrier domain"/>
    <property type="match status" value="1"/>
</dbReference>
<feature type="transmembrane region" description="Helical" evidence="10">
    <location>
        <begin position="116"/>
        <end position="142"/>
    </location>
</feature>
<feature type="transmembrane region" description="Helical" evidence="10">
    <location>
        <begin position="78"/>
        <end position="96"/>
    </location>
</feature>
<comment type="similarity">
    <text evidence="2 9">Belongs to the mitochondrial carrier (TC 2.A.29) family.</text>
</comment>
<keyword evidence="4 8" id="KW-0812">Transmembrane</keyword>